<dbReference type="OrthoDB" id="3156934at2759"/>
<evidence type="ECO:0000313" key="2">
    <source>
        <dbReference type="Proteomes" id="UP000027222"/>
    </source>
</evidence>
<organism evidence="1 2">
    <name type="scientific">Galerina marginata (strain CBS 339.88)</name>
    <dbReference type="NCBI Taxonomy" id="685588"/>
    <lineage>
        <taxon>Eukaryota</taxon>
        <taxon>Fungi</taxon>
        <taxon>Dikarya</taxon>
        <taxon>Basidiomycota</taxon>
        <taxon>Agaricomycotina</taxon>
        <taxon>Agaricomycetes</taxon>
        <taxon>Agaricomycetidae</taxon>
        <taxon>Agaricales</taxon>
        <taxon>Agaricineae</taxon>
        <taxon>Strophariaceae</taxon>
        <taxon>Galerina</taxon>
    </lineage>
</organism>
<reference evidence="2" key="1">
    <citation type="journal article" date="2014" name="Proc. Natl. Acad. Sci. U.S.A.">
        <title>Extensive sampling of basidiomycete genomes demonstrates inadequacy of the white-rot/brown-rot paradigm for wood decay fungi.</title>
        <authorList>
            <person name="Riley R."/>
            <person name="Salamov A.A."/>
            <person name="Brown D.W."/>
            <person name="Nagy L.G."/>
            <person name="Floudas D."/>
            <person name="Held B.W."/>
            <person name="Levasseur A."/>
            <person name="Lombard V."/>
            <person name="Morin E."/>
            <person name="Otillar R."/>
            <person name="Lindquist E.A."/>
            <person name="Sun H."/>
            <person name="LaButti K.M."/>
            <person name="Schmutz J."/>
            <person name="Jabbour D."/>
            <person name="Luo H."/>
            <person name="Baker S.E."/>
            <person name="Pisabarro A.G."/>
            <person name="Walton J.D."/>
            <person name="Blanchette R.A."/>
            <person name="Henrissat B."/>
            <person name="Martin F."/>
            <person name="Cullen D."/>
            <person name="Hibbett D.S."/>
            <person name="Grigoriev I.V."/>
        </authorList>
    </citation>
    <scope>NUCLEOTIDE SEQUENCE [LARGE SCALE GENOMIC DNA]</scope>
    <source>
        <strain evidence="2">CBS 339.88</strain>
    </source>
</reference>
<dbReference type="EMBL" id="KL142368">
    <property type="protein sequence ID" value="KDR84487.1"/>
    <property type="molecule type" value="Genomic_DNA"/>
</dbReference>
<name>A0A067TQB6_GALM3</name>
<protein>
    <recommendedName>
        <fullName evidence="3">F-box domain-containing protein</fullName>
    </recommendedName>
</protein>
<dbReference type="HOGENOM" id="CLU_030662_0_0_1"/>
<proteinExistence type="predicted"/>
<dbReference type="AlphaFoldDB" id="A0A067TQB6"/>
<evidence type="ECO:0000313" key="1">
    <source>
        <dbReference type="EMBL" id="KDR84487.1"/>
    </source>
</evidence>
<evidence type="ECO:0008006" key="3">
    <source>
        <dbReference type="Google" id="ProtNLM"/>
    </source>
</evidence>
<dbReference type="Proteomes" id="UP000027222">
    <property type="component" value="Unassembled WGS sequence"/>
</dbReference>
<sequence>MSPLENTDPVETGIQTLPDELLGLTFSMNGDMFSDNGALRDTRYTSQVCHRWRQILLERPSVWGKLIDLNVFCKATVKEEWGNEVLRRSQGALLWIRGSVIIGDLHWSQVFFQHLLHKHWTRIQKLVVDLPPVDQRYLTWQTFLQPAPSLETFQIRCYNYHHRKGLDFHRRWRASSEEGLLFFRLPQDRPLGLFSNDAPSLRNFEATHIHLPLSAPWLSNLRSVSFSSPITLRKAFQAIQQMPLLECLGMEELRHTPDEHILPHLTFTRLTTITLSDFLGVCPQILNHITPAAGCSLSFTALDSTADRLTNQILLDASDTLSKYLKSFYQTHSVTEVALHCGSKRFSFTGRSSRFREGTFFKVSFPLGRETFTSTIFDKDKLTAFNTLISVFTRASASFPFVRTLDLHLDVPTLCTSFLSASHFSYVEVFYTEESTLMTILKLKGQEHDSPSNAFPFPALRTLRLTEIQGPDTIKEARISPFILFLKTCRARGHPIGVLELYRTEENRELGYLLPFGRILDTEMVGLMLKVVSDGRKSREVVCSGANAQRLFITY</sequence>
<gene>
    <name evidence="1" type="ORF">GALMADRAFT_237365</name>
</gene>
<accession>A0A067TQB6</accession>
<keyword evidence="2" id="KW-1185">Reference proteome</keyword>
<dbReference type="Gene3D" id="1.20.1280.50">
    <property type="match status" value="1"/>
</dbReference>